<organism evidence="1 2">
    <name type="scientific">Cotesia congregata</name>
    <name type="common">Parasitoid wasp</name>
    <name type="synonym">Apanteles congregatus</name>
    <dbReference type="NCBI Taxonomy" id="51543"/>
    <lineage>
        <taxon>Eukaryota</taxon>
        <taxon>Metazoa</taxon>
        <taxon>Ecdysozoa</taxon>
        <taxon>Arthropoda</taxon>
        <taxon>Hexapoda</taxon>
        <taxon>Insecta</taxon>
        <taxon>Pterygota</taxon>
        <taxon>Neoptera</taxon>
        <taxon>Endopterygota</taxon>
        <taxon>Hymenoptera</taxon>
        <taxon>Apocrita</taxon>
        <taxon>Ichneumonoidea</taxon>
        <taxon>Braconidae</taxon>
        <taxon>Microgastrinae</taxon>
        <taxon>Cotesia</taxon>
    </lineage>
</organism>
<dbReference type="AlphaFoldDB" id="A0A8J2MPX4"/>
<feature type="non-terminal residue" evidence="1">
    <location>
        <position position="1"/>
    </location>
</feature>
<gene>
    <name evidence="1" type="ORF">HICCMSTLAB_LOCUS4885</name>
</gene>
<sequence>RRENLNVLERVRKKTSGRWLRDRGGRIGPSCVRWFLFAFFKCLCRPQNCGVFHCTNSASKLSTHPAIASSFLV</sequence>
<keyword evidence="2" id="KW-1185">Reference proteome</keyword>
<comment type="caution">
    <text evidence="1">The sequence shown here is derived from an EMBL/GenBank/DDBJ whole genome shotgun (WGS) entry which is preliminary data.</text>
</comment>
<evidence type="ECO:0000313" key="2">
    <source>
        <dbReference type="Proteomes" id="UP000786811"/>
    </source>
</evidence>
<name>A0A8J2MPX4_COTCN</name>
<dbReference type="Proteomes" id="UP000786811">
    <property type="component" value="Unassembled WGS sequence"/>
</dbReference>
<accession>A0A8J2MPX4</accession>
<reference evidence="1" key="1">
    <citation type="submission" date="2021-04" db="EMBL/GenBank/DDBJ databases">
        <authorList>
            <person name="Chebbi M.A.C M."/>
        </authorList>
    </citation>
    <scope>NUCLEOTIDE SEQUENCE</scope>
</reference>
<protein>
    <submittedName>
        <fullName evidence="1">Uncharacterized protein</fullName>
    </submittedName>
</protein>
<evidence type="ECO:0000313" key="1">
    <source>
        <dbReference type="EMBL" id="CAG5088534.1"/>
    </source>
</evidence>
<dbReference type="EMBL" id="CAJNRD030001119">
    <property type="protein sequence ID" value="CAG5088534.1"/>
    <property type="molecule type" value="Genomic_DNA"/>
</dbReference>
<feature type="non-terminal residue" evidence="1">
    <location>
        <position position="73"/>
    </location>
</feature>
<proteinExistence type="predicted"/>